<protein>
    <submittedName>
        <fullName evidence="3">Uncharacterized protein</fullName>
    </submittedName>
</protein>
<proteinExistence type="predicted"/>
<keyword evidence="4" id="KW-1185">Reference proteome</keyword>
<name>A0A834LJE7_RHOSS</name>
<evidence type="ECO:0000256" key="2">
    <source>
        <dbReference type="PROSITE-ProRule" id="PRU00708"/>
    </source>
</evidence>
<organism evidence="3 4">
    <name type="scientific">Rhododendron simsii</name>
    <name type="common">Sims's rhododendron</name>
    <dbReference type="NCBI Taxonomy" id="118357"/>
    <lineage>
        <taxon>Eukaryota</taxon>
        <taxon>Viridiplantae</taxon>
        <taxon>Streptophyta</taxon>
        <taxon>Embryophyta</taxon>
        <taxon>Tracheophyta</taxon>
        <taxon>Spermatophyta</taxon>
        <taxon>Magnoliopsida</taxon>
        <taxon>eudicotyledons</taxon>
        <taxon>Gunneridae</taxon>
        <taxon>Pentapetalae</taxon>
        <taxon>asterids</taxon>
        <taxon>Ericales</taxon>
        <taxon>Ericaceae</taxon>
        <taxon>Ericoideae</taxon>
        <taxon>Rhodoreae</taxon>
        <taxon>Rhododendron</taxon>
    </lineage>
</organism>
<comment type="caution">
    <text evidence="3">The sequence shown here is derived from an EMBL/GenBank/DDBJ whole genome shotgun (WGS) entry which is preliminary data.</text>
</comment>
<dbReference type="PANTHER" id="PTHR33116:SF70">
    <property type="entry name" value="NON-LTR RETROELEMENT REVERSE TRANSCRIPTASE-LIKE PROTEIN"/>
    <property type="match status" value="1"/>
</dbReference>
<evidence type="ECO:0000256" key="1">
    <source>
        <dbReference type="ARBA" id="ARBA00022737"/>
    </source>
</evidence>
<dbReference type="PROSITE" id="PS51375">
    <property type="entry name" value="PPR"/>
    <property type="match status" value="1"/>
</dbReference>
<gene>
    <name evidence="3" type="ORF">RHSIM_Rhsim08G0084100</name>
</gene>
<dbReference type="Pfam" id="PF01535">
    <property type="entry name" value="PPR"/>
    <property type="match status" value="1"/>
</dbReference>
<dbReference type="Gene3D" id="1.25.40.10">
    <property type="entry name" value="Tetratricopeptide repeat domain"/>
    <property type="match status" value="1"/>
</dbReference>
<dbReference type="EMBL" id="WJXA01000008">
    <property type="protein sequence ID" value="KAF7136284.1"/>
    <property type="molecule type" value="Genomic_DNA"/>
</dbReference>
<feature type="repeat" description="PPR" evidence="2">
    <location>
        <begin position="179"/>
        <end position="213"/>
    </location>
</feature>
<dbReference type="Proteomes" id="UP000626092">
    <property type="component" value="Unassembled WGS sequence"/>
</dbReference>
<dbReference type="AlphaFoldDB" id="A0A834LJE7"/>
<accession>A0A834LJE7</accession>
<dbReference type="InterPro" id="IPR011990">
    <property type="entry name" value="TPR-like_helical_dom_sf"/>
</dbReference>
<dbReference type="PANTHER" id="PTHR33116">
    <property type="entry name" value="REVERSE TRANSCRIPTASE ZINC-BINDING DOMAIN-CONTAINING PROTEIN-RELATED-RELATED"/>
    <property type="match status" value="1"/>
</dbReference>
<reference evidence="3" key="1">
    <citation type="submission" date="2019-11" db="EMBL/GenBank/DDBJ databases">
        <authorList>
            <person name="Liu Y."/>
            <person name="Hou J."/>
            <person name="Li T.-Q."/>
            <person name="Guan C.-H."/>
            <person name="Wu X."/>
            <person name="Wu H.-Z."/>
            <person name="Ling F."/>
            <person name="Zhang R."/>
            <person name="Shi X.-G."/>
            <person name="Ren J.-P."/>
            <person name="Chen E.-F."/>
            <person name="Sun J.-M."/>
        </authorList>
    </citation>
    <scope>NUCLEOTIDE SEQUENCE</scope>
    <source>
        <strain evidence="3">Adult_tree_wgs_1</strain>
        <tissue evidence="3">Leaves</tissue>
    </source>
</reference>
<evidence type="ECO:0000313" key="4">
    <source>
        <dbReference type="Proteomes" id="UP000626092"/>
    </source>
</evidence>
<dbReference type="InterPro" id="IPR002885">
    <property type="entry name" value="PPR_rpt"/>
</dbReference>
<keyword evidence="1" id="KW-0677">Repeat</keyword>
<evidence type="ECO:0000313" key="3">
    <source>
        <dbReference type="EMBL" id="KAF7136284.1"/>
    </source>
</evidence>
<dbReference type="OrthoDB" id="1700852at2759"/>
<sequence length="291" mass="32820">MFSANVGENEKIDMANILKMPITTSFGDYLGCPILDRRPRNTDFKKVIDKMRSKLAGWKSKSIAMAERKILIHSVNCTIPALVMQNTMLPKSVHKAIDKANRNFLWGSTEEHRKIHNVGWDKVTKPVVLGGLGNRKAMDANMIAVTRLNWRLNVEDKLWTCKRDLESAHRLFDEMPRWNVVTWNVMVMGLIQFELNEPWLSLFSRMRGLGFMPDGFTLGSVFRGCAGLKDLNSGWQVHRYVVKSGLELNSVVGNSLAHVYMKSGSLGEGEKVIAAMPITNVVAYNTLILGR</sequence>